<dbReference type="AlphaFoldDB" id="A0AA41QKX0"/>
<keyword evidence="2" id="KW-0413">Isomerase</keyword>
<evidence type="ECO:0000259" key="1">
    <source>
        <dbReference type="Pfam" id="PF01261"/>
    </source>
</evidence>
<dbReference type="RefSeq" id="WP_281734828.1">
    <property type="nucleotide sequence ID" value="NZ_JAKETQ010000001.1"/>
</dbReference>
<feature type="domain" description="Xylose isomerase-like TIM barrel" evidence="1">
    <location>
        <begin position="86"/>
        <end position="239"/>
    </location>
</feature>
<protein>
    <submittedName>
        <fullName evidence="2">Sugar phosphate isomerase/epimerase</fullName>
    </submittedName>
</protein>
<comment type="caution">
    <text evidence="2">The sequence shown here is derived from an EMBL/GenBank/DDBJ whole genome shotgun (WGS) entry which is preliminary data.</text>
</comment>
<proteinExistence type="predicted"/>
<reference evidence="2" key="1">
    <citation type="submission" date="2022-03" db="EMBL/GenBank/DDBJ databases">
        <title>The complete genome sequence of a Methyloterrigena soli.</title>
        <authorList>
            <person name="Zi Z."/>
        </authorList>
    </citation>
    <scope>NUCLEOTIDE SEQUENCE</scope>
    <source>
        <strain evidence="2">M48</strain>
    </source>
</reference>
<sequence length="326" mass="35603">MLRTGLNPHGLSYHLGIEGAGTPRANPSAKGLEGLLSIAAELGARTLEINDAWIEKLNPAALDALRLRLEGVHLLPVISANIDHGNIETCIRLAVSLNAKIIRLALTPVTAGDRAAWGNRWYELVSTARSHLLDWALRAAEHGLTIGIENHQDFTSHELIAFCHEAGPNVGIVLDTGNCFAVGEAPLDFTRAVAPLVRHIHLKDYRTQFTDEGFRLARCAIGDGAVPLKEVIELLAAQHPHLTAIIEPGGLETRHVRLFTPGWWRGYAPREAESLAACLLAAQRNKLPPDADYRTPWERGADDEVAEYELATIRRSAENLKSLGLI</sequence>
<keyword evidence="3" id="KW-1185">Reference proteome</keyword>
<dbReference type="EMBL" id="JALAZD010000001">
    <property type="protein sequence ID" value="MCI0125664.1"/>
    <property type="molecule type" value="Genomic_DNA"/>
</dbReference>
<dbReference type="InterPro" id="IPR013022">
    <property type="entry name" value="Xyl_isomerase-like_TIM-brl"/>
</dbReference>
<dbReference type="GO" id="GO:0016853">
    <property type="term" value="F:isomerase activity"/>
    <property type="evidence" value="ECO:0007669"/>
    <property type="project" value="UniProtKB-KW"/>
</dbReference>
<gene>
    <name evidence="2" type="ORF">ML536_02370</name>
</gene>
<dbReference type="Gene3D" id="3.20.20.150">
    <property type="entry name" value="Divalent-metal-dependent TIM barrel enzymes"/>
    <property type="match status" value="1"/>
</dbReference>
<organism evidence="2 3">
    <name type="scientific">Paradevosia shaoguanensis</name>
    <dbReference type="NCBI Taxonomy" id="1335043"/>
    <lineage>
        <taxon>Bacteria</taxon>
        <taxon>Pseudomonadati</taxon>
        <taxon>Pseudomonadota</taxon>
        <taxon>Alphaproteobacteria</taxon>
        <taxon>Hyphomicrobiales</taxon>
        <taxon>Devosiaceae</taxon>
        <taxon>Paradevosia</taxon>
    </lineage>
</organism>
<dbReference type="Proteomes" id="UP001156140">
    <property type="component" value="Unassembled WGS sequence"/>
</dbReference>
<evidence type="ECO:0000313" key="2">
    <source>
        <dbReference type="EMBL" id="MCI0125664.1"/>
    </source>
</evidence>
<dbReference type="PANTHER" id="PTHR12110">
    <property type="entry name" value="HYDROXYPYRUVATE ISOMERASE"/>
    <property type="match status" value="1"/>
</dbReference>
<name>A0AA41QKX0_9HYPH</name>
<dbReference type="InterPro" id="IPR050312">
    <property type="entry name" value="IolE/XylAMocC-like"/>
</dbReference>
<accession>A0AA41QKX0</accession>
<evidence type="ECO:0000313" key="3">
    <source>
        <dbReference type="Proteomes" id="UP001156140"/>
    </source>
</evidence>
<dbReference type="PANTHER" id="PTHR12110:SF53">
    <property type="entry name" value="BLR5974 PROTEIN"/>
    <property type="match status" value="1"/>
</dbReference>
<dbReference type="InterPro" id="IPR036237">
    <property type="entry name" value="Xyl_isomerase-like_sf"/>
</dbReference>
<dbReference type="SUPFAM" id="SSF51658">
    <property type="entry name" value="Xylose isomerase-like"/>
    <property type="match status" value="1"/>
</dbReference>
<dbReference type="Pfam" id="PF01261">
    <property type="entry name" value="AP_endonuc_2"/>
    <property type="match status" value="1"/>
</dbReference>